<evidence type="ECO:0000256" key="4">
    <source>
        <dbReference type="PROSITE-ProRule" id="PRU01330"/>
    </source>
</evidence>
<name>A0A401FQI4_9BACT</name>
<dbReference type="EMBL" id="BEXT01000001">
    <property type="protein sequence ID" value="GBC59182.1"/>
    <property type="molecule type" value="Genomic_DNA"/>
</dbReference>
<keyword evidence="3" id="KW-0067">ATP-binding</keyword>
<sequence>MSAIIEMRESMTTEDAEKKELVREMLKKQGIEFILTKFVDIHGVPKVKQVPVDCFDDVTESGAGFAGAAVWGMGLGPEGHDLMARTDLDTYCQLPWIPNVAIASCDLYVDDEPWFYCPRTNLKRMMGVLAEKGFALNCGFEPEHFLVERNEQGELTPWDPLKIDNLAKPCYDFKGMCQSMNYLQDIIRYGNQMGFGIYQSDHEDANGQYEINFDWTNGLHAADRLIRFRMMAGQVAGKYGAIATFMAKPFDDKTGSGAHLHFHLADAESGENLFPLRPGETDWKGLGLSKTAIHYIGGLLKHIKAITAIASPNINCYRRIQSGEFVYSSTSGYTWTPSFASYGDNNRTHLFRCPGPNRFEDRSPSGMVNPYLLLAAQIAAGLDGIENEIDPGDAIVGKNVWDMSIDKRRELGMIMLPQNLLEAVEALEADEVVRSGLGPIGDEYVRLKKAEWGEFMRHVTPWEVDRYLTVL</sequence>
<feature type="domain" description="GS beta-grasp" evidence="6">
    <location>
        <begin position="29"/>
        <end position="112"/>
    </location>
</feature>
<dbReference type="PANTHER" id="PTHR43785">
    <property type="entry name" value="GAMMA-GLUTAMYLPUTRESCINE SYNTHETASE"/>
    <property type="match status" value="1"/>
</dbReference>
<evidence type="ECO:0000256" key="5">
    <source>
        <dbReference type="RuleBase" id="RU000384"/>
    </source>
</evidence>
<dbReference type="InterPro" id="IPR008146">
    <property type="entry name" value="Gln_synth_cat_dom"/>
</dbReference>
<evidence type="ECO:0000256" key="1">
    <source>
        <dbReference type="ARBA" id="ARBA00022598"/>
    </source>
</evidence>
<evidence type="ECO:0000256" key="3">
    <source>
        <dbReference type="ARBA" id="ARBA00022840"/>
    </source>
</evidence>
<dbReference type="SUPFAM" id="SSF54368">
    <property type="entry name" value="Glutamine synthetase, N-terminal domain"/>
    <property type="match status" value="1"/>
</dbReference>
<keyword evidence="2" id="KW-0547">Nucleotide-binding</keyword>
<evidence type="ECO:0000259" key="6">
    <source>
        <dbReference type="PROSITE" id="PS51986"/>
    </source>
</evidence>
<gene>
    <name evidence="8" type="ORF">DENIS_0118</name>
</gene>
<dbReference type="Gene3D" id="3.10.20.70">
    <property type="entry name" value="Glutamine synthetase, N-terminal domain"/>
    <property type="match status" value="1"/>
</dbReference>
<dbReference type="InterPro" id="IPR017536">
    <property type="entry name" value="Glutamine_synthetase_typeIII"/>
</dbReference>
<dbReference type="AlphaFoldDB" id="A0A401FQI4"/>
<dbReference type="InterPro" id="IPR036651">
    <property type="entry name" value="Gln_synt_N_sf"/>
</dbReference>
<dbReference type="InterPro" id="IPR008147">
    <property type="entry name" value="Gln_synt_N"/>
</dbReference>
<feature type="domain" description="GS catalytic" evidence="7">
    <location>
        <begin position="118"/>
        <end position="471"/>
    </location>
</feature>
<dbReference type="GO" id="GO:0005524">
    <property type="term" value="F:ATP binding"/>
    <property type="evidence" value="ECO:0007669"/>
    <property type="project" value="UniProtKB-KW"/>
</dbReference>
<evidence type="ECO:0000259" key="7">
    <source>
        <dbReference type="PROSITE" id="PS51987"/>
    </source>
</evidence>
<dbReference type="GO" id="GO:0006542">
    <property type="term" value="P:glutamine biosynthetic process"/>
    <property type="evidence" value="ECO:0007669"/>
    <property type="project" value="InterPro"/>
</dbReference>
<comment type="caution">
    <text evidence="8">The sequence shown here is derived from an EMBL/GenBank/DDBJ whole genome shotgun (WGS) entry which is preliminary data.</text>
</comment>
<dbReference type="GO" id="GO:0004356">
    <property type="term" value="F:glutamine synthetase activity"/>
    <property type="evidence" value="ECO:0007669"/>
    <property type="project" value="InterPro"/>
</dbReference>
<dbReference type="InterPro" id="IPR014746">
    <property type="entry name" value="Gln_synth/guanido_kin_cat_dom"/>
</dbReference>
<protein>
    <submittedName>
        <fullName evidence="8">Glutamine synthetase</fullName>
    </submittedName>
</protein>
<keyword evidence="9" id="KW-1185">Reference proteome</keyword>
<dbReference type="Pfam" id="PF00120">
    <property type="entry name" value="Gln-synt_C"/>
    <property type="match status" value="1"/>
</dbReference>
<dbReference type="PANTHER" id="PTHR43785:SF14">
    <property type="entry name" value="GLUTAMINE SYNTHETASE"/>
    <property type="match status" value="1"/>
</dbReference>
<proteinExistence type="inferred from homology"/>
<dbReference type="PROSITE" id="PS51986">
    <property type="entry name" value="GS_BETA_GRASP"/>
    <property type="match status" value="1"/>
</dbReference>
<evidence type="ECO:0000313" key="8">
    <source>
        <dbReference type="EMBL" id="GBC59182.1"/>
    </source>
</evidence>
<accession>A0A401FQI4</accession>
<dbReference type="SUPFAM" id="SSF55931">
    <property type="entry name" value="Glutamine synthetase/guanido kinase"/>
    <property type="match status" value="1"/>
</dbReference>
<dbReference type="NCBIfam" id="TIGR03105">
    <property type="entry name" value="gln_synth_III"/>
    <property type="match status" value="1"/>
</dbReference>
<reference evidence="9" key="1">
    <citation type="submission" date="2017-11" db="EMBL/GenBank/DDBJ databases">
        <authorList>
            <person name="Watanabe M."/>
            <person name="Kojima H."/>
        </authorList>
    </citation>
    <scope>NUCLEOTIDE SEQUENCE [LARGE SCALE GENOMIC DNA]</scope>
    <source>
        <strain evidence="9">Tokyo 01</strain>
    </source>
</reference>
<dbReference type="Gene3D" id="3.30.590.10">
    <property type="entry name" value="Glutamine synthetase/guanido kinase, catalytic domain"/>
    <property type="match status" value="1"/>
</dbReference>
<keyword evidence="1" id="KW-0436">Ligase</keyword>
<evidence type="ECO:0000256" key="2">
    <source>
        <dbReference type="ARBA" id="ARBA00022741"/>
    </source>
</evidence>
<evidence type="ECO:0000313" key="9">
    <source>
        <dbReference type="Proteomes" id="UP000288096"/>
    </source>
</evidence>
<dbReference type="Proteomes" id="UP000288096">
    <property type="component" value="Unassembled WGS sequence"/>
</dbReference>
<dbReference type="PROSITE" id="PS51987">
    <property type="entry name" value="GS_CATALYTIC"/>
    <property type="match status" value="1"/>
</dbReference>
<comment type="similarity">
    <text evidence="4 5">Belongs to the glutamine synthetase family.</text>
</comment>
<organism evidence="8 9">
    <name type="scientific">Desulfonema ishimotonii</name>
    <dbReference type="NCBI Taxonomy" id="45657"/>
    <lineage>
        <taxon>Bacteria</taxon>
        <taxon>Pseudomonadati</taxon>
        <taxon>Thermodesulfobacteriota</taxon>
        <taxon>Desulfobacteria</taxon>
        <taxon>Desulfobacterales</taxon>
        <taxon>Desulfococcaceae</taxon>
        <taxon>Desulfonema</taxon>
    </lineage>
</organism>
<dbReference type="RefSeq" id="WP_208022488.1">
    <property type="nucleotide sequence ID" value="NZ_BEXT01000001.1"/>
</dbReference>
<dbReference type="SMART" id="SM01230">
    <property type="entry name" value="Gln-synt_C"/>
    <property type="match status" value="1"/>
</dbReference>
<reference evidence="9" key="2">
    <citation type="submission" date="2019-01" db="EMBL/GenBank/DDBJ databases">
        <title>Genome sequence of Desulfonema ishimotonii strain Tokyo 01.</title>
        <authorList>
            <person name="Fukui M."/>
        </authorList>
    </citation>
    <scope>NUCLEOTIDE SEQUENCE [LARGE SCALE GENOMIC DNA]</scope>
    <source>
        <strain evidence="9">Tokyo 01</strain>
    </source>
</reference>